<protein>
    <submittedName>
        <fullName evidence="1">DUF91 domain-containing protein</fullName>
    </submittedName>
</protein>
<sequence>MTTHVFVVNSTTFRLHLEYLFAGTGAKNYRIDFNISESTDLPGKIENLLVGMIADANRIRSGDFIIFYLQQDRKHKIQDGKFYGIFKAKNDGSFLDNNDRQQYLKGPLRKSLTFRTLIEPYRIYPAGVTEWEALDEIKNIRRPDQMLWSLIYRKLKANRGNTMITIYESEKLCQLIRNKNHKHKISCNDKLLSFNLETQNIICVDEPAKPYEGRVENIDVLPRLIRKLIEKKSFEPHLQAYIVKNIGMGINKTLDSSILGNGAIEWIGNEVSCGVGMQKIDVLLSVTNSRCRTVVPIELKTCLANERFVNQLQRYINWIEQYYIPNRKSHIQPILVCRQFAQKQTVKERPTEKYKRLINSFNKFNESNRHRCYKLKYVEFEIQNEDIIFKKIDY</sequence>
<proteinExistence type="predicted"/>
<dbReference type="Gene3D" id="3.10.590.10">
    <property type="entry name" value="ph1033 like domains"/>
    <property type="match status" value="1"/>
</dbReference>
<dbReference type="GO" id="GO:0003676">
    <property type="term" value="F:nucleic acid binding"/>
    <property type="evidence" value="ECO:0007669"/>
    <property type="project" value="InterPro"/>
</dbReference>
<evidence type="ECO:0000313" key="1">
    <source>
        <dbReference type="EMBL" id="RLC35752.1"/>
    </source>
</evidence>
<dbReference type="EMBL" id="QMNG01000126">
    <property type="protein sequence ID" value="RLC35752.1"/>
    <property type="molecule type" value="Genomic_DNA"/>
</dbReference>
<gene>
    <name evidence="1" type="ORF">DRH29_05850</name>
</gene>
<name>A0A420ZAX3_UNCK3</name>
<accession>A0A420ZAX3</accession>
<organism evidence="1 2">
    <name type="scientific">candidate division Kazan bacterium</name>
    <dbReference type="NCBI Taxonomy" id="2202143"/>
    <lineage>
        <taxon>Bacteria</taxon>
        <taxon>Bacteria division Kazan-3B-28</taxon>
    </lineage>
</organism>
<dbReference type="Proteomes" id="UP000281261">
    <property type="component" value="Unassembled WGS sequence"/>
</dbReference>
<comment type="caution">
    <text evidence="1">The sequence shown here is derived from an EMBL/GenBank/DDBJ whole genome shotgun (WGS) entry which is preliminary data.</text>
</comment>
<dbReference type="AlphaFoldDB" id="A0A420ZAX3"/>
<dbReference type="Gene3D" id="3.40.1350.10">
    <property type="match status" value="1"/>
</dbReference>
<reference evidence="1 2" key="1">
    <citation type="submission" date="2018-06" db="EMBL/GenBank/DDBJ databases">
        <title>Extensive metabolic versatility and redundancy in microbially diverse, dynamic hydrothermal sediments.</title>
        <authorList>
            <person name="Dombrowski N."/>
            <person name="Teske A."/>
            <person name="Baker B.J."/>
        </authorList>
    </citation>
    <scope>NUCLEOTIDE SEQUENCE [LARGE SCALE GENOMIC DNA]</scope>
    <source>
        <strain evidence="1">B79_G16</strain>
    </source>
</reference>
<evidence type="ECO:0000313" key="2">
    <source>
        <dbReference type="Proteomes" id="UP000281261"/>
    </source>
</evidence>
<dbReference type="InterPro" id="IPR011856">
    <property type="entry name" value="tRNA_endonuc-like_dom_sf"/>
</dbReference>